<proteinExistence type="inferred from homology"/>
<feature type="domain" description="NlpC/P60" evidence="5">
    <location>
        <begin position="44"/>
        <end position="168"/>
    </location>
</feature>
<reference evidence="6 7" key="1">
    <citation type="submission" date="2014-12" db="EMBL/GenBank/DDBJ databases">
        <title>Draft genome sequence of Cohnella kolymensis strain B-2846.</title>
        <authorList>
            <person name="Karlyshev A.V."/>
            <person name="Kudryashova E.B."/>
        </authorList>
    </citation>
    <scope>NUCLEOTIDE SEQUENCE [LARGE SCALE GENOMIC DNA]</scope>
    <source>
        <strain evidence="6 7">VKM B-2846</strain>
    </source>
</reference>
<dbReference type="Pfam" id="PF00877">
    <property type="entry name" value="NLPC_P60"/>
    <property type="match status" value="1"/>
</dbReference>
<protein>
    <submittedName>
        <fullName evidence="6">Glycoside hydrolase</fullName>
    </submittedName>
</protein>
<dbReference type="InterPro" id="IPR051202">
    <property type="entry name" value="Peptidase_C40"/>
</dbReference>
<dbReference type="EMBL" id="JXAL01000003">
    <property type="protein sequence ID" value="KIL37010.1"/>
    <property type="molecule type" value="Genomic_DNA"/>
</dbReference>
<evidence type="ECO:0000259" key="5">
    <source>
        <dbReference type="PROSITE" id="PS51935"/>
    </source>
</evidence>
<evidence type="ECO:0000256" key="1">
    <source>
        <dbReference type="ARBA" id="ARBA00007074"/>
    </source>
</evidence>
<gene>
    <name evidence="6" type="ORF">SD71_04825</name>
</gene>
<keyword evidence="4" id="KW-0788">Thiol protease</keyword>
<evidence type="ECO:0000313" key="6">
    <source>
        <dbReference type="EMBL" id="KIL37010.1"/>
    </source>
</evidence>
<keyword evidence="7" id="KW-1185">Reference proteome</keyword>
<dbReference type="PANTHER" id="PTHR47053:SF1">
    <property type="entry name" value="MUREIN DD-ENDOPEPTIDASE MEPH-RELATED"/>
    <property type="match status" value="1"/>
</dbReference>
<dbReference type="Gene3D" id="3.90.1720.10">
    <property type="entry name" value="endopeptidase domain like (from Nostoc punctiforme)"/>
    <property type="match status" value="1"/>
</dbReference>
<comment type="similarity">
    <text evidence="1">Belongs to the peptidase C40 family.</text>
</comment>
<dbReference type="PANTHER" id="PTHR47053">
    <property type="entry name" value="MUREIN DD-ENDOPEPTIDASE MEPH-RELATED"/>
    <property type="match status" value="1"/>
</dbReference>
<dbReference type="SUPFAM" id="SSF54001">
    <property type="entry name" value="Cysteine proteinases"/>
    <property type="match status" value="1"/>
</dbReference>
<keyword evidence="2" id="KW-0645">Protease</keyword>
<keyword evidence="3 6" id="KW-0378">Hydrolase</keyword>
<dbReference type="InterPro" id="IPR000064">
    <property type="entry name" value="NLP_P60_dom"/>
</dbReference>
<organism evidence="6 7">
    <name type="scientific">Cohnella kolymensis</name>
    <dbReference type="NCBI Taxonomy" id="1590652"/>
    <lineage>
        <taxon>Bacteria</taxon>
        <taxon>Bacillati</taxon>
        <taxon>Bacillota</taxon>
        <taxon>Bacilli</taxon>
        <taxon>Bacillales</taxon>
        <taxon>Paenibacillaceae</taxon>
        <taxon>Cohnella</taxon>
    </lineage>
</organism>
<accession>A0ABR5A7S5</accession>
<comment type="caution">
    <text evidence="6">The sequence shown here is derived from an EMBL/GenBank/DDBJ whole genome shotgun (WGS) entry which is preliminary data.</text>
</comment>
<evidence type="ECO:0000256" key="2">
    <source>
        <dbReference type="ARBA" id="ARBA00022670"/>
    </source>
</evidence>
<evidence type="ECO:0000256" key="3">
    <source>
        <dbReference type="ARBA" id="ARBA00022801"/>
    </source>
</evidence>
<dbReference type="Proteomes" id="UP000054526">
    <property type="component" value="Unassembled WGS sequence"/>
</dbReference>
<name>A0ABR5A7S5_9BACL</name>
<dbReference type="GO" id="GO:0016787">
    <property type="term" value="F:hydrolase activity"/>
    <property type="evidence" value="ECO:0007669"/>
    <property type="project" value="UniProtKB-KW"/>
</dbReference>
<evidence type="ECO:0000256" key="4">
    <source>
        <dbReference type="ARBA" id="ARBA00022807"/>
    </source>
</evidence>
<dbReference type="InterPro" id="IPR038765">
    <property type="entry name" value="Papain-like_cys_pep_sf"/>
</dbReference>
<dbReference type="PROSITE" id="PS51935">
    <property type="entry name" value="NLPC_P60"/>
    <property type="match status" value="1"/>
</dbReference>
<sequence>MEGFTILLHTKQLFRKVISIGLCAAIGFTALGFGQAGKAEAATVTKADKVISTGKNYLGVKYRFGAPSGVTYAFDCSSFTQYIFKKNGITLPRSSSLQATKGVKVAKANLKKGDLVFFKDPGRAGRIGHVAVYIGNNKMLGASGKAVKISSMGSSYWSKHYVSARRVIKNYA</sequence>
<evidence type="ECO:0000313" key="7">
    <source>
        <dbReference type="Proteomes" id="UP000054526"/>
    </source>
</evidence>